<dbReference type="InterPro" id="IPR045026">
    <property type="entry name" value="LIMYB"/>
</dbReference>
<feature type="compositionally biased region" description="Basic and acidic residues" evidence="1">
    <location>
        <begin position="299"/>
        <end position="308"/>
    </location>
</feature>
<reference evidence="3" key="1">
    <citation type="journal article" date="2017" name="Plant J.">
        <title>The pomegranate (Punica granatum L.) genome and the genomics of punicalagin biosynthesis.</title>
        <authorList>
            <person name="Qin G."/>
            <person name="Xu C."/>
            <person name="Ming R."/>
            <person name="Tang H."/>
            <person name="Guyot R."/>
            <person name="Kramer E.M."/>
            <person name="Hu Y."/>
            <person name="Yi X."/>
            <person name="Qi Y."/>
            <person name="Xu X."/>
            <person name="Gao Z."/>
            <person name="Pan H."/>
            <person name="Jian J."/>
            <person name="Tian Y."/>
            <person name="Yue Z."/>
            <person name="Xu Y."/>
        </authorList>
    </citation>
    <scope>NUCLEOTIDE SEQUENCE [LARGE SCALE GENOMIC DNA]</scope>
    <source>
        <strain evidence="3">cv. Dabenzi</strain>
    </source>
</reference>
<dbReference type="Proteomes" id="UP000197138">
    <property type="component" value="Unassembled WGS sequence"/>
</dbReference>
<dbReference type="EMBL" id="MTKT01000548">
    <property type="protein sequence ID" value="OWM90381.1"/>
    <property type="molecule type" value="Genomic_DNA"/>
</dbReference>
<organism evidence="2 3">
    <name type="scientific">Punica granatum</name>
    <name type="common">Pomegranate</name>
    <dbReference type="NCBI Taxonomy" id="22663"/>
    <lineage>
        <taxon>Eukaryota</taxon>
        <taxon>Viridiplantae</taxon>
        <taxon>Streptophyta</taxon>
        <taxon>Embryophyta</taxon>
        <taxon>Tracheophyta</taxon>
        <taxon>Spermatophyta</taxon>
        <taxon>Magnoliopsida</taxon>
        <taxon>eudicotyledons</taxon>
        <taxon>Gunneridae</taxon>
        <taxon>Pentapetalae</taxon>
        <taxon>rosids</taxon>
        <taxon>malvids</taxon>
        <taxon>Myrtales</taxon>
        <taxon>Lythraceae</taxon>
        <taxon>Punica</taxon>
    </lineage>
</organism>
<dbReference type="PANTHER" id="PTHR47584:SF14">
    <property type="entry name" value="L10-INTERACTING MYB DOMAIN-CONTAINING PROTEIN-LIKE"/>
    <property type="match status" value="1"/>
</dbReference>
<evidence type="ECO:0000313" key="3">
    <source>
        <dbReference type="Proteomes" id="UP000197138"/>
    </source>
</evidence>
<dbReference type="AlphaFoldDB" id="A0A218Y0Q9"/>
<protein>
    <submittedName>
        <fullName evidence="2">Uncharacterized protein</fullName>
    </submittedName>
</protein>
<dbReference type="PANTHER" id="PTHR47584">
    <property type="match status" value="1"/>
</dbReference>
<comment type="caution">
    <text evidence="2">The sequence shown here is derived from an EMBL/GenBank/DDBJ whole genome shotgun (WGS) entry which is preliminary data.</text>
</comment>
<name>A0A218Y0Q9_PUNGR</name>
<proteinExistence type="predicted"/>
<accession>A0A218Y0Q9</accession>
<feature type="region of interest" description="Disordered" evidence="1">
    <location>
        <begin position="221"/>
        <end position="308"/>
    </location>
</feature>
<evidence type="ECO:0000256" key="1">
    <source>
        <dbReference type="SAM" id="MobiDB-lite"/>
    </source>
</evidence>
<sequence>MEKSIVHKVLKAPKDVMVESNIEEDSTKVVKESCSIIVSKSPRKVKYSEVILVPEKEGSSKKSGVGLSSTRVAMPVIESHNYFAILNSKTEKKIPIPPQSKLLQLSPKKPRRAALNWNEMLSNITQNHNKNKKGGKDVTDPSAKGVRWDADTNTITADSDVWDMFIKKNRAYKTFRSKGCKHYDMQKQLFSSSVATGVLRISSTDPPPTLEEERRLNAEFLSRGKGKQKHHVDLEEGSDESDNPIHVAEPILTESRRRVPKRSQSKSSQMQECMDIFRGSFTKNQQDTPPSVKKSKSVSRPEKPEKNSIEKALNELAKLESRNPLILVCKSGQSTP</sequence>
<evidence type="ECO:0000313" key="2">
    <source>
        <dbReference type="EMBL" id="OWM90381.1"/>
    </source>
</evidence>
<gene>
    <name evidence="2" type="ORF">CDL15_Pgr014683</name>
</gene>
<feature type="region of interest" description="Disordered" evidence="1">
    <location>
        <begin position="126"/>
        <end position="145"/>
    </location>
</feature>